<evidence type="ECO:0000313" key="1">
    <source>
        <dbReference type="EMBL" id="MBP1934597.1"/>
    </source>
</evidence>
<keyword evidence="2" id="KW-1185">Reference proteome</keyword>
<gene>
    <name evidence="1" type="ORF">J2Z37_004617</name>
</gene>
<sequence length="114" mass="13034">MEIMNAEEIPSLLRDHLQDLEIHVTFVQWESDDPEEDESITEFDGVLVKTSVSENKFQGFDGLFHFQLNHSDDISEILMDFPSGSEDVVATLEDSVIRIFGDESMLTLLKLRES</sequence>
<reference evidence="1 2" key="1">
    <citation type="submission" date="2021-03" db="EMBL/GenBank/DDBJ databases">
        <title>Genomic Encyclopedia of Type Strains, Phase IV (KMG-IV): sequencing the most valuable type-strain genomes for metagenomic binning, comparative biology and taxonomic classification.</title>
        <authorList>
            <person name="Goeker M."/>
        </authorList>
    </citation>
    <scope>NUCLEOTIDE SEQUENCE [LARGE SCALE GENOMIC DNA]</scope>
    <source>
        <strain evidence="1 2">DSM 24738</strain>
    </source>
</reference>
<dbReference type="Proteomes" id="UP001519343">
    <property type="component" value="Unassembled WGS sequence"/>
</dbReference>
<dbReference type="EMBL" id="JAGGKT010000023">
    <property type="protein sequence ID" value="MBP1934597.1"/>
    <property type="molecule type" value="Genomic_DNA"/>
</dbReference>
<dbReference type="RefSeq" id="WP_209812585.1">
    <property type="nucleotide sequence ID" value="NZ_JAGGKT010000023.1"/>
</dbReference>
<organism evidence="1 2">
    <name type="scientific">Ammoniphilus resinae</name>
    <dbReference type="NCBI Taxonomy" id="861532"/>
    <lineage>
        <taxon>Bacteria</taxon>
        <taxon>Bacillati</taxon>
        <taxon>Bacillota</taxon>
        <taxon>Bacilli</taxon>
        <taxon>Bacillales</taxon>
        <taxon>Paenibacillaceae</taxon>
        <taxon>Aneurinibacillus group</taxon>
        <taxon>Ammoniphilus</taxon>
    </lineage>
</organism>
<proteinExistence type="predicted"/>
<comment type="caution">
    <text evidence="1">The sequence shown here is derived from an EMBL/GenBank/DDBJ whole genome shotgun (WGS) entry which is preliminary data.</text>
</comment>
<protein>
    <submittedName>
        <fullName evidence="1">Uncharacterized protein</fullName>
    </submittedName>
</protein>
<accession>A0ABS4GX38</accession>
<name>A0ABS4GX38_9BACL</name>
<evidence type="ECO:0000313" key="2">
    <source>
        <dbReference type="Proteomes" id="UP001519343"/>
    </source>
</evidence>